<name>X1P972_9ZZZZ</name>
<organism evidence="1">
    <name type="scientific">marine sediment metagenome</name>
    <dbReference type="NCBI Taxonomy" id="412755"/>
    <lineage>
        <taxon>unclassified sequences</taxon>
        <taxon>metagenomes</taxon>
        <taxon>ecological metagenomes</taxon>
    </lineage>
</organism>
<proteinExistence type="predicted"/>
<comment type="caution">
    <text evidence="1">The sequence shown here is derived from an EMBL/GenBank/DDBJ whole genome shotgun (WGS) entry which is preliminary data.</text>
</comment>
<dbReference type="AlphaFoldDB" id="X1P972"/>
<protein>
    <submittedName>
        <fullName evidence="1">Uncharacterized protein</fullName>
    </submittedName>
</protein>
<sequence length="34" mass="3598">MEEVEIESILAQVRARLGIHLSPAKAALVPIGVS</sequence>
<reference evidence="1" key="1">
    <citation type="journal article" date="2014" name="Front. Microbiol.">
        <title>High frequency of phylogenetically diverse reductive dehalogenase-homologous genes in deep subseafloor sedimentary metagenomes.</title>
        <authorList>
            <person name="Kawai M."/>
            <person name="Futagami T."/>
            <person name="Toyoda A."/>
            <person name="Takaki Y."/>
            <person name="Nishi S."/>
            <person name="Hori S."/>
            <person name="Arai W."/>
            <person name="Tsubouchi T."/>
            <person name="Morono Y."/>
            <person name="Uchiyama I."/>
            <person name="Ito T."/>
            <person name="Fujiyama A."/>
            <person name="Inagaki F."/>
            <person name="Takami H."/>
        </authorList>
    </citation>
    <scope>NUCLEOTIDE SEQUENCE</scope>
    <source>
        <strain evidence="1">Expedition CK06-06</strain>
    </source>
</reference>
<feature type="non-terminal residue" evidence="1">
    <location>
        <position position="34"/>
    </location>
</feature>
<evidence type="ECO:0000313" key="1">
    <source>
        <dbReference type="EMBL" id="GAI52408.1"/>
    </source>
</evidence>
<gene>
    <name evidence="1" type="ORF">S06H3_56423</name>
</gene>
<accession>X1P972</accession>
<dbReference type="EMBL" id="BARV01036289">
    <property type="protein sequence ID" value="GAI52408.1"/>
    <property type="molecule type" value="Genomic_DNA"/>
</dbReference>